<sequence length="989" mass="109462">MSDSSESSVIKIVQELLAGEKDSGPITPALIDEKISLVLMMNRKWAADLDRDAVTDELIRRFSVWIGDDVSLSDDRGHEPWLDSSRKEDWRYWQRYREMIEKDLSWDIADKLDKSTDKILGMLEDPLRSGQWSRRGLVVGHVQSGKTASYTGLVCKAADAQYKIIIVLAGLHNNLRSQTQIRLEEGFLGYETNSTHDALKRVGVGLIDSDMSIKPNCATTRADNGDFGGLAGKQFSISPEQRPWLFVVKKNKSILVRLLKWIQSHVADAPVPGAEPASANTKELPIVARRATKFPLLIIDDEADNASVDTGEMVVDEEGKADEEHDPTTINKLIRRILNSFSRSAYVGYTATPFANIFIHERGETRNEGPDLFPSAFIQNLAAPDNYVGPTTMFGRASPEGRKGQLPLTQPVGDYQSDDKTTGWMPAGHKIDHVPVWSNEHALPPSLREAVDSFILACTVRKLRGQGKKHSSMLVHVTRFNNVQKVVKADIDDYVKHARQAIGRGIEHADALSSLQDLWNRDFLPASAAVRELGLGDLPSADATWQDVASALPGVLDDIEVRMINGTAKDALDYEQNKDRGLKVIAIGGDKLARGLTLEGLCTSYFLRASKMYDTLMQMGRWFGYRPGYLDLCRLYTSPDLIRWFKHISDASAELREEFDLMANSGATPREFGLKVQSHPEMMVTSQIKMRSAKTLHLSYSGELVQTVSFPTDQPTLNRNLDAGNRLAVQMGKPDESNPIKAAYQGGSKEWQGHLWRGVDFTTIADFLDSYSTLSAAHRVNSNVLAQFIRKMAGTNELTEWTVVVLGTQSGEPYELAPGISVGMARRKADSMEGSRYSIGVLLDPTDESIDVSQDQWDAALALTVSTWEKKEEKKSASPPDTPSGVALRRVRGKGTSTVTAEPEKGLLILYVLDPARAGAKIGEDWERPKNLAGAPPVLAFAVSFPGSSSDIKVPYKVNNVGWESEYSDIPEYVINNVGWEDMNAPLRQ</sequence>
<feature type="region of interest" description="Disordered" evidence="1">
    <location>
        <begin position="870"/>
        <end position="896"/>
    </location>
</feature>
<proteinExistence type="predicted"/>
<name>A0A498CAZ6_9GAMM</name>
<gene>
    <name evidence="3" type="ORF">BCL79_2929</name>
</gene>
<protein>
    <submittedName>
        <fullName evidence="3">Z1 domain-containing protein</fullName>
    </submittedName>
</protein>
<dbReference type="Proteomes" id="UP000274786">
    <property type="component" value="Unassembled WGS sequence"/>
</dbReference>
<dbReference type="InterPro" id="IPR018310">
    <property type="entry name" value="Put_endonuclease_Z1-dom"/>
</dbReference>
<dbReference type="EMBL" id="RCDC01000006">
    <property type="protein sequence ID" value="RLK51786.1"/>
    <property type="molecule type" value="Genomic_DNA"/>
</dbReference>
<comment type="caution">
    <text evidence="3">The sequence shown here is derived from an EMBL/GenBank/DDBJ whole genome shotgun (WGS) entry which is preliminary data.</text>
</comment>
<evidence type="ECO:0000313" key="3">
    <source>
        <dbReference type="EMBL" id="RLK51786.1"/>
    </source>
</evidence>
<feature type="domain" description="Putative endonuclease Z1" evidence="2">
    <location>
        <begin position="446"/>
        <end position="682"/>
    </location>
</feature>
<dbReference type="OrthoDB" id="436461at2"/>
<organism evidence="3 4">
    <name type="scientific">Stenotrophomonas rhizophila</name>
    <dbReference type="NCBI Taxonomy" id="216778"/>
    <lineage>
        <taxon>Bacteria</taxon>
        <taxon>Pseudomonadati</taxon>
        <taxon>Pseudomonadota</taxon>
        <taxon>Gammaproteobacteria</taxon>
        <taxon>Lysobacterales</taxon>
        <taxon>Lysobacteraceae</taxon>
        <taxon>Stenotrophomonas</taxon>
    </lineage>
</organism>
<dbReference type="RefSeq" id="WP_121042337.1">
    <property type="nucleotide sequence ID" value="NZ_RCDC01000006.1"/>
</dbReference>
<reference evidence="3 4" key="1">
    <citation type="submission" date="2018-10" db="EMBL/GenBank/DDBJ databases">
        <title>Comparative analysis of microorganisms from saline springs in Andes Mountain Range, Colombia.</title>
        <authorList>
            <person name="Rubin E."/>
        </authorList>
    </citation>
    <scope>NUCLEOTIDE SEQUENCE [LARGE SCALE GENOMIC DNA]</scope>
    <source>
        <strain evidence="3 4">USBA GBX 843</strain>
    </source>
</reference>
<evidence type="ECO:0000259" key="2">
    <source>
        <dbReference type="Pfam" id="PF10593"/>
    </source>
</evidence>
<evidence type="ECO:0000256" key="1">
    <source>
        <dbReference type="SAM" id="MobiDB-lite"/>
    </source>
</evidence>
<evidence type="ECO:0000313" key="4">
    <source>
        <dbReference type="Proteomes" id="UP000274786"/>
    </source>
</evidence>
<dbReference type="Pfam" id="PF10593">
    <property type="entry name" value="Z1"/>
    <property type="match status" value="1"/>
</dbReference>
<dbReference type="AlphaFoldDB" id="A0A498CAZ6"/>
<accession>A0A498CAZ6</accession>